<dbReference type="Gene3D" id="3.10.105.10">
    <property type="entry name" value="Dipeptide-binding Protein, Domain 3"/>
    <property type="match status" value="1"/>
</dbReference>
<dbReference type="PIRSF" id="PIRSF002741">
    <property type="entry name" value="MppA"/>
    <property type="match status" value="1"/>
</dbReference>
<dbReference type="CDD" id="cd00995">
    <property type="entry name" value="PBP2_NikA_DppA_OppA_like"/>
    <property type="match status" value="1"/>
</dbReference>
<evidence type="ECO:0000256" key="1">
    <source>
        <dbReference type="ARBA" id="ARBA00005695"/>
    </source>
</evidence>
<evidence type="ECO:0000313" key="6">
    <source>
        <dbReference type="EMBL" id="SQI28358.1"/>
    </source>
</evidence>
<evidence type="ECO:0000256" key="3">
    <source>
        <dbReference type="ARBA" id="ARBA00022729"/>
    </source>
</evidence>
<organism evidence="6 7">
    <name type="scientific">Rhodococcus coprophilus</name>
    <dbReference type="NCBI Taxonomy" id="38310"/>
    <lineage>
        <taxon>Bacteria</taxon>
        <taxon>Bacillati</taxon>
        <taxon>Actinomycetota</taxon>
        <taxon>Actinomycetes</taxon>
        <taxon>Mycobacteriales</taxon>
        <taxon>Nocardiaceae</taxon>
        <taxon>Rhodococcus</taxon>
    </lineage>
</organism>
<feature type="chain" id="PRO_5039083955" evidence="4">
    <location>
        <begin position="29"/>
        <end position="525"/>
    </location>
</feature>
<dbReference type="GO" id="GO:0015833">
    <property type="term" value="P:peptide transport"/>
    <property type="evidence" value="ECO:0007669"/>
    <property type="project" value="TreeGrafter"/>
</dbReference>
<evidence type="ECO:0000256" key="4">
    <source>
        <dbReference type="SAM" id="SignalP"/>
    </source>
</evidence>
<evidence type="ECO:0000313" key="7">
    <source>
        <dbReference type="Proteomes" id="UP000249091"/>
    </source>
</evidence>
<dbReference type="RefSeq" id="WP_072699067.1">
    <property type="nucleotide sequence ID" value="NZ_JAFBBL010000001.1"/>
</dbReference>
<accession>A0A2X4U025</accession>
<dbReference type="GO" id="GO:1904680">
    <property type="term" value="F:peptide transmembrane transporter activity"/>
    <property type="evidence" value="ECO:0007669"/>
    <property type="project" value="TreeGrafter"/>
</dbReference>
<keyword evidence="7" id="KW-1185">Reference proteome</keyword>
<dbReference type="KEGG" id="rcr:NCTC10994_00102"/>
<evidence type="ECO:0000256" key="2">
    <source>
        <dbReference type="ARBA" id="ARBA00022448"/>
    </source>
</evidence>
<feature type="domain" description="Solute-binding protein family 5" evidence="5">
    <location>
        <begin position="93"/>
        <end position="444"/>
    </location>
</feature>
<dbReference type="EMBL" id="LS483468">
    <property type="protein sequence ID" value="SQI28358.1"/>
    <property type="molecule type" value="Genomic_DNA"/>
</dbReference>
<dbReference type="InterPro" id="IPR030678">
    <property type="entry name" value="Peptide/Ni-bd"/>
</dbReference>
<keyword evidence="2" id="KW-0813">Transport</keyword>
<keyword evidence="3 4" id="KW-0732">Signal</keyword>
<evidence type="ECO:0000259" key="5">
    <source>
        <dbReference type="Pfam" id="PF00496"/>
    </source>
</evidence>
<comment type="similarity">
    <text evidence="1">Belongs to the bacterial solute-binding protein 5 family.</text>
</comment>
<sequence>MSRSQRFLPAIAAACAAALLLTSCGSSESGNVASAAGADAGDPVAGGVLRAIQMGEPRSLDPAALSNTWAHQPVLGNALYGTLMINNLDTLEVEYKMASDFSTTDGGATFDLVLRPGLTFTDGTPLDAAAVKFNWDRLRDPALGSTAIRQAAQVASSEVVDPTTLRITLASPNPHFPQGMLTTSMNWIASPAALQKGPAEFDRTPVGAGPFTLKNWMRGDAVELVKNPQYWDAPKPYLDELTVRTVADNSQRFNMMSSGGADLSLEASWGTLAKAEAAGIPSEVVPAGGGQIMIMNTARAPFDDVRARRAVSLATDLDALNSVVFNGEGETPETLFPEGSPYFADIPLWKGDKETAQKLFDELAAEGKPVSFTFMSYPTQETKAAAESLQAQLAAFQNVNVEVQVVDYAAATARVGARDFDMVISSAITQDPDYALWTAFHGDSPGNFSGLDDAELNDALDAGRIAQTVEERKAAYETAQNRLVDLVPGVWYTKAAPSVMYGENVHGVRMFTLGSPMPEEMWMTN</sequence>
<reference evidence="6 7" key="1">
    <citation type="submission" date="2018-06" db="EMBL/GenBank/DDBJ databases">
        <authorList>
            <consortium name="Pathogen Informatics"/>
            <person name="Doyle S."/>
        </authorList>
    </citation>
    <scope>NUCLEOTIDE SEQUENCE [LARGE SCALE GENOMIC DNA]</scope>
    <source>
        <strain evidence="6 7">NCTC10994</strain>
    </source>
</reference>
<feature type="signal peptide" evidence="4">
    <location>
        <begin position="1"/>
        <end position="28"/>
    </location>
</feature>
<dbReference type="AlphaFoldDB" id="A0A2X4U025"/>
<protein>
    <submittedName>
        <fullName evidence="6">Peptide ABC transporter substrate-binding component</fullName>
    </submittedName>
</protein>
<dbReference type="SUPFAM" id="SSF53850">
    <property type="entry name" value="Periplasmic binding protein-like II"/>
    <property type="match status" value="1"/>
</dbReference>
<gene>
    <name evidence="6" type="primary">gsiB_1</name>
    <name evidence="6" type="ORF">NCTC10994_00102</name>
</gene>
<dbReference type="STRING" id="1219011.GCA_001895045_01051"/>
<dbReference type="PANTHER" id="PTHR30290">
    <property type="entry name" value="PERIPLASMIC BINDING COMPONENT OF ABC TRANSPORTER"/>
    <property type="match status" value="1"/>
</dbReference>
<dbReference type="InterPro" id="IPR039424">
    <property type="entry name" value="SBP_5"/>
</dbReference>
<dbReference type="InterPro" id="IPR000914">
    <property type="entry name" value="SBP_5_dom"/>
</dbReference>
<proteinExistence type="inferred from homology"/>
<dbReference type="GO" id="GO:0043190">
    <property type="term" value="C:ATP-binding cassette (ABC) transporter complex"/>
    <property type="evidence" value="ECO:0007669"/>
    <property type="project" value="InterPro"/>
</dbReference>
<dbReference type="Pfam" id="PF00496">
    <property type="entry name" value="SBP_bac_5"/>
    <property type="match status" value="1"/>
</dbReference>
<dbReference type="Proteomes" id="UP000249091">
    <property type="component" value="Chromosome 1"/>
</dbReference>
<dbReference type="Gene3D" id="3.40.190.10">
    <property type="entry name" value="Periplasmic binding protein-like II"/>
    <property type="match status" value="1"/>
</dbReference>
<dbReference type="PANTHER" id="PTHR30290:SF9">
    <property type="entry name" value="OLIGOPEPTIDE-BINDING PROTEIN APPA"/>
    <property type="match status" value="1"/>
</dbReference>
<dbReference type="PROSITE" id="PS51257">
    <property type="entry name" value="PROKAR_LIPOPROTEIN"/>
    <property type="match status" value="1"/>
</dbReference>
<dbReference type="GO" id="GO:0042597">
    <property type="term" value="C:periplasmic space"/>
    <property type="evidence" value="ECO:0007669"/>
    <property type="project" value="UniProtKB-ARBA"/>
</dbReference>
<name>A0A2X4U025_9NOCA</name>